<comment type="caution">
    <text evidence="1">The sequence shown here is derived from an EMBL/GenBank/DDBJ whole genome shotgun (WGS) entry which is preliminary data.</text>
</comment>
<proteinExistence type="predicted"/>
<dbReference type="Proteomes" id="UP000532162">
    <property type="component" value="Unassembled WGS sequence"/>
</dbReference>
<evidence type="ECO:0000313" key="1">
    <source>
        <dbReference type="EMBL" id="NZD64652.1"/>
    </source>
</evidence>
<evidence type="ECO:0000313" key="2">
    <source>
        <dbReference type="Proteomes" id="UP000532162"/>
    </source>
</evidence>
<name>A0A7Z0UFA4_9HYPH</name>
<dbReference type="EMBL" id="JACCPJ010000010">
    <property type="protein sequence ID" value="NZD64652.1"/>
    <property type="molecule type" value="Genomic_DNA"/>
</dbReference>
<reference evidence="1 2" key="1">
    <citation type="submission" date="2020-07" db="EMBL/GenBank/DDBJ databases">
        <authorList>
            <person name="Sun Q."/>
        </authorList>
    </citation>
    <scope>NUCLEOTIDE SEQUENCE [LARGE SCALE GENOMIC DNA]</scope>
    <source>
        <strain evidence="1 2">WYCCWR 11290</strain>
    </source>
</reference>
<accession>A0A7Z0UFA4</accession>
<protein>
    <submittedName>
        <fullName evidence="1">Uncharacterized protein</fullName>
    </submittedName>
</protein>
<dbReference type="AlphaFoldDB" id="A0A7Z0UFA4"/>
<organism evidence="1 2">
    <name type="scientific">Rhizobium changzhiense</name>
    <dbReference type="NCBI Taxonomy" id="2692317"/>
    <lineage>
        <taxon>Bacteria</taxon>
        <taxon>Pseudomonadati</taxon>
        <taxon>Pseudomonadota</taxon>
        <taxon>Alphaproteobacteria</taxon>
        <taxon>Hyphomicrobiales</taxon>
        <taxon>Rhizobiaceae</taxon>
        <taxon>Rhizobium/Agrobacterium group</taxon>
        <taxon>Rhizobium</taxon>
    </lineage>
</organism>
<sequence>MAKFLIGEIRREARPGRIGRAFPAWIALSAHPGFFDDRMTVAADLFRLGETTAGNVPRPHVMAVIGPFCMPVMGTRVICGDRHTCRLGRHC</sequence>
<gene>
    <name evidence="1" type="ORF">HX900_26630</name>
</gene>